<evidence type="ECO:0000313" key="1">
    <source>
        <dbReference type="EMBL" id="KAK2160195.1"/>
    </source>
</evidence>
<name>A0AAD9N7Y8_9ANNE</name>
<protein>
    <submittedName>
        <fullName evidence="1">Uncharacterized protein</fullName>
    </submittedName>
</protein>
<dbReference type="AlphaFoldDB" id="A0AAD9N7Y8"/>
<comment type="caution">
    <text evidence="1">The sequence shown here is derived from an EMBL/GenBank/DDBJ whole genome shotgun (WGS) entry which is preliminary data.</text>
</comment>
<reference evidence="1" key="1">
    <citation type="journal article" date="2023" name="Mol. Biol. Evol.">
        <title>Third-Generation Sequencing Reveals the Adaptive Role of the Epigenome in Three Deep-Sea Polychaetes.</title>
        <authorList>
            <person name="Perez M."/>
            <person name="Aroh O."/>
            <person name="Sun Y."/>
            <person name="Lan Y."/>
            <person name="Juniper S.K."/>
            <person name="Young C.R."/>
            <person name="Angers B."/>
            <person name="Qian P.Y."/>
        </authorList>
    </citation>
    <scope>NUCLEOTIDE SEQUENCE</scope>
    <source>
        <strain evidence="1">P08H-3</strain>
    </source>
</reference>
<organism evidence="1 2">
    <name type="scientific">Paralvinella palmiformis</name>
    <dbReference type="NCBI Taxonomy" id="53620"/>
    <lineage>
        <taxon>Eukaryota</taxon>
        <taxon>Metazoa</taxon>
        <taxon>Spiralia</taxon>
        <taxon>Lophotrochozoa</taxon>
        <taxon>Annelida</taxon>
        <taxon>Polychaeta</taxon>
        <taxon>Sedentaria</taxon>
        <taxon>Canalipalpata</taxon>
        <taxon>Terebellida</taxon>
        <taxon>Terebelliformia</taxon>
        <taxon>Alvinellidae</taxon>
        <taxon>Paralvinella</taxon>
    </lineage>
</organism>
<evidence type="ECO:0000313" key="2">
    <source>
        <dbReference type="Proteomes" id="UP001208570"/>
    </source>
</evidence>
<gene>
    <name evidence="1" type="ORF">LSH36_138g06032</name>
</gene>
<sequence>MFIIPYFSILVRWVSNIVARPGISSQVLAMPKERVATDPQNNSQCSVMTGTLNVNRWLDLWISELDPLIMMWWRQQRTLSLWLWDFKVIGRYQWGTS</sequence>
<dbReference type="EMBL" id="JAODUP010000138">
    <property type="protein sequence ID" value="KAK2160195.1"/>
    <property type="molecule type" value="Genomic_DNA"/>
</dbReference>
<keyword evidence="2" id="KW-1185">Reference proteome</keyword>
<proteinExistence type="predicted"/>
<dbReference type="Proteomes" id="UP001208570">
    <property type="component" value="Unassembled WGS sequence"/>
</dbReference>
<accession>A0AAD9N7Y8</accession>